<dbReference type="RefSeq" id="WP_353306258.1">
    <property type="nucleotide sequence ID" value="NZ_AP028955.1"/>
</dbReference>
<keyword evidence="2" id="KW-1185">Reference proteome</keyword>
<sequence length="181" mass="21391">MFCKLIGHNFNSIMYMIEQHPDRIPKQAREKVEYIVQVKRIRILLFLVKFKLNIYTNVDDYNKVVLSKIKTKKIIKRGGLPPSYSGETMTFSLWFPKSYLQKYNSRALNYIHSLKSELSSVKDYEPSKALDFTVDDIRAVGLDKLDNILQTEKKETENIVCRTCYYRNKHSKKNKKNVKIE</sequence>
<dbReference type="EMBL" id="AP028955">
    <property type="protein sequence ID" value="BET39487.1"/>
    <property type="molecule type" value="Genomic_DNA"/>
</dbReference>
<name>A0ABM8JQK6_9MOLU</name>
<reference evidence="2" key="1">
    <citation type="journal article" date="2024" name="FEMS Microbiol. Lett.">
        <title>Genomic insights into Spiroplasma endosymbionts that induce male-killing and protective phenotypes in the pea aphid.</title>
        <authorList>
            <person name="Arai H."/>
            <person name="Legeai F."/>
            <person name="Kageyama D."/>
            <person name="Sugio A."/>
            <person name="Simon J.C."/>
        </authorList>
    </citation>
    <scope>NUCLEOTIDE SEQUENCE [LARGE SCALE GENOMIC DNA]</scope>
    <source>
        <strain evidence="2">sAp269</strain>
    </source>
</reference>
<evidence type="ECO:0000313" key="2">
    <source>
        <dbReference type="Proteomes" id="UP001473424"/>
    </source>
</evidence>
<accession>A0ABM8JQK6</accession>
<protein>
    <submittedName>
        <fullName evidence="1">Uncharacterized protein</fullName>
    </submittedName>
</protein>
<gene>
    <name evidence="1" type="ORF">SAP269_20760</name>
</gene>
<organism evidence="1 2">
    <name type="scientific">Spiroplasma ixodetis</name>
    <dbReference type="NCBI Taxonomy" id="2141"/>
    <lineage>
        <taxon>Bacteria</taxon>
        <taxon>Bacillati</taxon>
        <taxon>Mycoplasmatota</taxon>
        <taxon>Mollicutes</taxon>
        <taxon>Entomoplasmatales</taxon>
        <taxon>Spiroplasmataceae</taxon>
        <taxon>Spiroplasma</taxon>
    </lineage>
</organism>
<evidence type="ECO:0000313" key="1">
    <source>
        <dbReference type="EMBL" id="BET39487.1"/>
    </source>
</evidence>
<dbReference type="Proteomes" id="UP001473424">
    <property type="component" value="Chromosome"/>
</dbReference>
<proteinExistence type="predicted"/>